<dbReference type="InterPro" id="IPR000055">
    <property type="entry name" value="Restrct_endonuc_typeI_TRD"/>
</dbReference>
<name>A0A5M9GYF8_9BACI</name>
<dbReference type="GO" id="GO:0003677">
    <property type="term" value="F:DNA binding"/>
    <property type="evidence" value="ECO:0007669"/>
    <property type="project" value="UniProtKB-KW"/>
</dbReference>
<dbReference type="Proteomes" id="UP000325411">
    <property type="component" value="Unassembled WGS sequence"/>
</dbReference>
<dbReference type="CDD" id="cd17257">
    <property type="entry name" value="RMtype1_S_EcoBI-TRD1-CR1_like"/>
    <property type="match status" value="1"/>
</dbReference>
<keyword evidence="5" id="KW-0378">Hydrolase</keyword>
<keyword evidence="5" id="KW-0540">Nuclease</keyword>
<evidence type="ECO:0000256" key="2">
    <source>
        <dbReference type="ARBA" id="ARBA00022747"/>
    </source>
</evidence>
<comment type="similarity">
    <text evidence="1">Belongs to the type-I restriction system S methylase family.</text>
</comment>
<dbReference type="PANTHER" id="PTHR30408:SF12">
    <property type="entry name" value="TYPE I RESTRICTION ENZYME MJAVIII SPECIFICITY SUBUNIT"/>
    <property type="match status" value="1"/>
</dbReference>
<dbReference type="RefSeq" id="WP_153623462.1">
    <property type="nucleotide sequence ID" value="NZ_CP064079.1"/>
</dbReference>
<evidence type="ECO:0000256" key="1">
    <source>
        <dbReference type="ARBA" id="ARBA00010923"/>
    </source>
</evidence>
<dbReference type="EMBL" id="VXCE01000004">
    <property type="protein sequence ID" value="KAA8479009.1"/>
    <property type="molecule type" value="Genomic_DNA"/>
</dbReference>
<gene>
    <name evidence="5" type="ORF">FYW06_09015</name>
</gene>
<comment type="caution">
    <text evidence="5">The sequence shown here is derived from an EMBL/GenBank/DDBJ whole genome shotgun (WGS) entry which is preliminary data.</text>
</comment>
<dbReference type="InterPro" id="IPR052021">
    <property type="entry name" value="Type-I_RS_S_subunit"/>
</dbReference>
<feature type="domain" description="Type I restriction modification DNA specificity" evidence="4">
    <location>
        <begin position="3"/>
        <end position="163"/>
    </location>
</feature>
<dbReference type="PANTHER" id="PTHR30408">
    <property type="entry name" value="TYPE-1 RESTRICTION ENZYME ECOKI SPECIFICITY PROTEIN"/>
    <property type="match status" value="1"/>
</dbReference>
<reference evidence="5 6" key="1">
    <citation type="submission" date="2019-09" db="EMBL/GenBank/DDBJ databases">
        <authorList>
            <person name="Geng P."/>
            <person name="Wan X."/>
            <person name="Zhou G."/>
            <person name="Yuan Z."/>
            <person name="Hu X."/>
        </authorList>
    </citation>
    <scope>NUCLEOTIDE SEQUENCE [LARGE SCALE GENOMIC DNA]</scope>
    <source>
        <strain evidence="5 6">EFR-4</strain>
    </source>
</reference>
<evidence type="ECO:0000259" key="4">
    <source>
        <dbReference type="Pfam" id="PF01420"/>
    </source>
</evidence>
<dbReference type="InterPro" id="IPR044946">
    <property type="entry name" value="Restrct_endonuc_typeI_TRD_sf"/>
</dbReference>
<dbReference type="GO" id="GO:0004519">
    <property type="term" value="F:endonuclease activity"/>
    <property type="evidence" value="ECO:0007669"/>
    <property type="project" value="UniProtKB-KW"/>
</dbReference>
<keyword evidence="3" id="KW-0238">DNA-binding</keyword>
<organism evidence="5 6">
    <name type="scientific">Bacillus paranthracis</name>
    <dbReference type="NCBI Taxonomy" id="2026186"/>
    <lineage>
        <taxon>Bacteria</taxon>
        <taxon>Bacillati</taxon>
        <taxon>Bacillota</taxon>
        <taxon>Bacilli</taxon>
        <taxon>Bacillales</taxon>
        <taxon>Bacillaceae</taxon>
        <taxon>Bacillus</taxon>
        <taxon>Bacillus cereus group</taxon>
    </lineage>
</organism>
<feature type="domain" description="Type I restriction modification DNA specificity" evidence="4">
    <location>
        <begin position="205"/>
        <end position="352"/>
    </location>
</feature>
<keyword evidence="5" id="KW-0255">Endonuclease</keyword>
<dbReference type="AlphaFoldDB" id="A0A5M9GYF8"/>
<proteinExistence type="inferred from homology"/>
<evidence type="ECO:0000256" key="3">
    <source>
        <dbReference type="ARBA" id="ARBA00023125"/>
    </source>
</evidence>
<dbReference type="SUPFAM" id="SSF116734">
    <property type="entry name" value="DNA methylase specificity domain"/>
    <property type="match status" value="2"/>
</dbReference>
<dbReference type="Gene3D" id="3.90.220.20">
    <property type="entry name" value="DNA methylase specificity domains"/>
    <property type="match status" value="2"/>
</dbReference>
<evidence type="ECO:0000313" key="6">
    <source>
        <dbReference type="Proteomes" id="UP000325411"/>
    </source>
</evidence>
<dbReference type="GO" id="GO:0009307">
    <property type="term" value="P:DNA restriction-modification system"/>
    <property type="evidence" value="ECO:0007669"/>
    <property type="project" value="UniProtKB-KW"/>
</dbReference>
<evidence type="ECO:0000313" key="5">
    <source>
        <dbReference type="EMBL" id="KAA8479009.1"/>
    </source>
</evidence>
<sequence length="382" mass="44329">MTIIKIGDITQITSGYAFQSKCFNEEGKGIPLIRIRDVGKNESKTYYKGDYSEEYIVKKGDFLISMDGEFKIAQWKGKIGLLNQRVCKIEANEHFIDSKYMYYLLPRELQKIEDATSFVTVKHLSIKQIKDIEVSLPPMEEQKKIVAILDKIQALIEKRKEAIAKLDELIQAVFLDMFGDLSINPKGWCIREFSYFAKIDTNMIKDFTEYGNYPHIGIDNIEKNTGRLIHYKRVEEDRLTSGKYIFTEEHIIYSKIRPYLNKVALPNIKGLCSADAYPILINKENTNRYFFAYILRSKYFLDYVEKLSNRTNIPKVNKKQLEGFCCIAPPIQLQDEFANIVLNIEANKVKLDKSLYKMEDNFNSLLQKAFKGELKVNTETTA</sequence>
<keyword evidence="2" id="KW-0680">Restriction system</keyword>
<accession>A0A5M9GYF8</accession>
<protein>
    <submittedName>
        <fullName evidence="5">Restriction endonuclease subunit S</fullName>
    </submittedName>
</protein>
<dbReference type="Pfam" id="PF01420">
    <property type="entry name" value="Methylase_S"/>
    <property type="match status" value="2"/>
</dbReference>